<evidence type="ECO:0000256" key="1">
    <source>
        <dbReference type="SAM" id="Coils"/>
    </source>
</evidence>
<dbReference type="EMBL" id="FQVT01000007">
    <property type="protein sequence ID" value="SHG25309.1"/>
    <property type="molecule type" value="Genomic_DNA"/>
</dbReference>
<evidence type="ECO:0000313" key="3">
    <source>
        <dbReference type="EMBL" id="SHG25309.1"/>
    </source>
</evidence>
<proteinExistence type="predicted"/>
<keyword evidence="4" id="KW-1185">Reference proteome</keyword>
<dbReference type="Proteomes" id="UP000183945">
    <property type="component" value="Unassembled WGS sequence"/>
</dbReference>
<protein>
    <submittedName>
        <fullName evidence="3">Uncharacterized protein</fullName>
    </submittedName>
</protein>
<evidence type="ECO:0000313" key="4">
    <source>
        <dbReference type="Proteomes" id="UP000183945"/>
    </source>
</evidence>
<evidence type="ECO:0000256" key="2">
    <source>
        <dbReference type="SAM" id="Phobius"/>
    </source>
</evidence>
<feature type="transmembrane region" description="Helical" evidence="2">
    <location>
        <begin position="307"/>
        <end position="327"/>
    </location>
</feature>
<accession>A0A1M5IB63</accession>
<dbReference type="RefSeq" id="WP_072879947.1">
    <property type="nucleotide sequence ID" value="NZ_FQVT01000007.1"/>
</dbReference>
<feature type="coiled-coil region" evidence="1">
    <location>
        <begin position="126"/>
        <end position="261"/>
    </location>
</feature>
<keyword evidence="2" id="KW-1133">Transmembrane helix</keyword>
<keyword evidence="1" id="KW-0175">Coiled coil</keyword>
<feature type="transmembrane region" description="Helical" evidence="2">
    <location>
        <begin position="333"/>
        <end position="353"/>
    </location>
</feature>
<keyword evidence="2" id="KW-0812">Transmembrane</keyword>
<dbReference type="AlphaFoldDB" id="A0A1M5IB63"/>
<dbReference type="OrthoDB" id="1121003at2"/>
<name>A0A1M5IB63_SALEC</name>
<sequence length="444" mass="51266">METASIKNIRQKRDVLMKSIKQVNKARFKDQSFGNESEYNYRGIIAGIDSMLTDITTLTKATRKFIKISTHRERNDIASHLNQINTYLSQPSQPSFINPFEALKKLLRELGVRSFSERQLEFENEIENVTRLKVKVDEELKEINQLRDKIESNEELIKDKYEKQKEKLETINEGIASLEERKSELKASATKFESLLGNLEEKEKSSEKYLEEIEKSLTDSKSNEKLINQFSQTVERRDKQLEKLESRMNDNDKLLEDYDLERKKILNESKDLIASAKKALNYKTAEGISAAFQEQYDLASDKKLTSFWLYVAGASMILAIGLGIWVLATGGEINYIIGRISLIPLALLVAFFAGKQYVRQKNIAEDYAYKMVLSKAIVGFSEQIKKHGNENNEEYVHYIKRALEEIHKDPLRNRSLKTQKNEKSNLQDIIDMAERIVALTKTNN</sequence>
<dbReference type="STRING" id="1073325.SAMN05444483_10764"/>
<reference evidence="4" key="1">
    <citation type="submission" date="2016-11" db="EMBL/GenBank/DDBJ databases">
        <authorList>
            <person name="Varghese N."/>
            <person name="Submissions S."/>
        </authorList>
    </citation>
    <scope>NUCLEOTIDE SEQUENCE [LARGE SCALE GENOMIC DNA]</scope>
    <source>
        <strain evidence="4">DSM 24579</strain>
    </source>
</reference>
<gene>
    <name evidence="3" type="ORF">SAMN05444483_10764</name>
</gene>
<keyword evidence="2" id="KW-0472">Membrane</keyword>
<organism evidence="3 4">
    <name type="scientific">Salegentibacter echinorum</name>
    <dbReference type="NCBI Taxonomy" id="1073325"/>
    <lineage>
        <taxon>Bacteria</taxon>
        <taxon>Pseudomonadati</taxon>
        <taxon>Bacteroidota</taxon>
        <taxon>Flavobacteriia</taxon>
        <taxon>Flavobacteriales</taxon>
        <taxon>Flavobacteriaceae</taxon>
        <taxon>Salegentibacter</taxon>
    </lineage>
</organism>